<feature type="compositionally biased region" description="Pro residues" evidence="1">
    <location>
        <begin position="253"/>
        <end position="262"/>
    </location>
</feature>
<feature type="region of interest" description="Disordered" evidence="1">
    <location>
        <begin position="322"/>
        <end position="359"/>
    </location>
</feature>
<keyword evidence="3" id="KW-1185">Reference proteome</keyword>
<feature type="compositionally biased region" description="Pro residues" evidence="1">
    <location>
        <begin position="325"/>
        <end position="341"/>
    </location>
</feature>
<protein>
    <submittedName>
        <fullName evidence="2">Uncharacterized protein</fullName>
    </submittedName>
</protein>
<dbReference type="EMBL" id="JAEHOC010000080">
    <property type="protein sequence ID" value="KAG2423412.1"/>
    <property type="molecule type" value="Genomic_DNA"/>
</dbReference>
<dbReference type="Proteomes" id="UP000650467">
    <property type="component" value="Unassembled WGS sequence"/>
</dbReference>
<feature type="compositionally biased region" description="Low complexity" evidence="1">
    <location>
        <begin position="175"/>
        <end position="185"/>
    </location>
</feature>
<proteinExistence type="predicted"/>
<name>A0A835S9X9_CHLIN</name>
<feature type="region of interest" description="Disordered" evidence="1">
    <location>
        <begin position="250"/>
        <end position="269"/>
    </location>
</feature>
<reference evidence="2" key="1">
    <citation type="journal article" date="2020" name="bioRxiv">
        <title>Comparative genomics of Chlamydomonas.</title>
        <authorList>
            <person name="Craig R.J."/>
            <person name="Hasan A.R."/>
            <person name="Ness R.W."/>
            <person name="Keightley P.D."/>
        </authorList>
    </citation>
    <scope>NUCLEOTIDE SEQUENCE</scope>
    <source>
        <strain evidence="2">SAG 7.73</strain>
    </source>
</reference>
<feature type="region of interest" description="Disordered" evidence="1">
    <location>
        <begin position="86"/>
        <end position="122"/>
    </location>
</feature>
<accession>A0A835S9X9</accession>
<sequence>MREVGRVLRGSGLPLLPIGDPSAIERTNQALLRAQHALGAPPDPAAAAPAAAAVVEPAGGVAAAGSARLQLRYNAAFLLDREGTDEADDSLYEPHRRVSASEGGGSSAGEEDTADTLGPSSEASVRSSVVLRQVGLVDQQVAALNATQRDLLILLEQQRQATAAAAAAPAAAAAAPAPAAEQRPVPQAPPLGRAASKQDAPRQTLGAGPPPPPRPSRSLASHGSASIQAARLQGAAEERARLLALAAAAAASPRPPPEPPAAAFPAAAGQARQPPAAAFLAAATYQPPAYQPPAVAAAVSLAPATTHDQLQREGLVLLPSAAQTAPPPERAADLPAPPPRAPASKLGRAAPTLTPPPAAPPHVLDPAATAALVAAASAAAARAATAATGGRHKPTGTFDAKWDGTGPADAFMLAANAWLSDSAGNDDPNHDDARDGLVLLHSLSQKAVIAGSLLAAWLQEEHADIMARHQAAWQQARLGAGLPTDGYCGKGFGDVPHIVPYWRDAVVHGMGMSPAAALAAASSFKLRDAANTSESWQQGVQRFQRLLDRCPRAERQDATFGG</sequence>
<dbReference type="AlphaFoldDB" id="A0A835S9X9"/>
<dbReference type="OrthoDB" id="563356at2759"/>
<organism evidence="2 3">
    <name type="scientific">Chlamydomonas incerta</name>
    <dbReference type="NCBI Taxonomy" id="51695"/>
    <lineage>
        <taxon>Eukaryota</taxon>
        <taxon>Viridiplantae</taxon>
        <taxon>Chlorophyta</taxon>
        <taxon>core chlorophytes</taxon>
        <taxon>Chlorophyceae</taxon>
        <taxon>CS clade</taxon>
        <taxon>Chlamydomonadales</taxon>
        <taxon>Chlamydomonadaceae</taxon>
        <taxon>Chlamydomonas</taxon>
    </lineage>
</organism>
<evidence type="ECO:0000313" key="2">
    <source>
        <dbReference type="EMBL" id="KAG2423412.1"/>
    </source>
</evidence>
<feature type="region of interest" description="Disordered" evidence="1">
    <location>
        <begin position="175"/>
        <end position="233"/>
    </location>
</feature>
<comment type="caution">
    <text evidence="2">The sequence shown here is derived from an EMBL/GenBank/DDBJ whole genome shotgun (WGS) entry which is preliminary data.</text>
</comment>
<gene>
    <name evidence="2" type="ORF">HXX76_015377</name>
</gene>
<evidence type="ECO:0000313" key="3">
    <source>
        <dbReference type="Proteomes" id="UP000650467"/>
    </source>
</evidence>
<evidence type="ECO:0000256" key="1">
    <source>
        <dbReference type="SAM" id="MobiDB-lite"/>
    </source>
</evidence>